<reference evidence="1 2" key="1">
    <citation type="submission" date="2015-04" db="EMBL/GenBank/DDBJ databases">
        <title>Lasius niger genome sequencing.</title>
        <authorList>
            <person name="Konorov E.A."/>
            <person name="Nikitin M.A."/>
            <person name="Kirill M.V."/>
            <person name="Chang P."/>
        </authorList>
    </citation>
    <scope>NUCLEOTIDE SEQUENCE [LARGE SCALE GENOMIC DNA]</scope>
    <source>
        <tissue evidence="1">Whole</tissue>
    </source>
</reference>
<organism evidence="1 2">
    <name type="scientific">Lasius niger</name>
    <name type="common">Black garden ant</name>
    <dbReference type="NCBI Taxonomy" id="67767"/>
    <lineage>
        <taxon>Eukaryota</taxon>
        <taxon>Metazoa</taxon>
        <taxon>Ecdysozoa</taxon>
        <taxon>Arthropoda</taxon>
        <taxon>Hexapoda</taxon>
        <taxon>Insecta</taxon>
        <taxon>Pterygota</taxon>
        <taxon>Neoptera</taxon>
        <taxon>Endopterygota</taxon>
        <taxon>Hymenoptera</taxon>
        <taxon>Apocrita</taxon>
        <taxon>Aculeata</taxon>
        <taxon>Formicoidea</taxon>
        <taxon>Formicidae</taxon>
        <taxon>Formicinae</taxon>
        <taxon>Lasius</taxon>
        <taxon>Lasius</taxon>
    </lineage>
</organism>
<dbReference type="EMBL" id="LBMM01012925">
    <property type="protein sequence ID" value="KMQ85922.1"/>
    <property type="molecule type" value="Genomic_DNA"/>
</dbReference>
<proteinExistence type="predicted"/>
<protein>
    <submittedName>
        <fullName evidence="1">Uncharacterized protein</fullName>
    </submittedName>
</protein>
<comment type="caution">
    <text evidence="1">The sequence shown here is derived from an EMBL/GenBank/DDBJ whole genome shotgun (WGS) entry which is preliminary data.</text>
</comment>
<dbReference type="AlphaFoldDB" id="A0A0J7K6C6"/>
<evidence type="ECO:0000313" key="1">
    <source>
        <dbReference type="EMBL" id="KMQ85922.1"/>
    </source>
</evidence>
<accession>A0A0J7K6C6</accession>
<gene>
    <name evidence="1" type="ORF">RF55_15262</name>
</gene>
<dbReference type="Proteomes" id="UP000036403">
    <property type="component" value="Unassembled WGS sequence"/>
</dbReference>
<keyword evidence="2" id="KW-1185">Reference proteome</keyword>
<sequence length="165" mass="18984">MSQFDDMTPEQITEYLKSTGIPVPEWMLDIDRMKSGGKLTDEEVMEFAEFHSAQLRTNAAARYLISCSERFGASPNGQHIFVHQNVVMEISQDVIETLLQHQVEAPLLEERPAERYITVMQFYQMNDQMRELKGSTWLRDFIDEVFIEGAQAMIDGTLNPPSNLH</sequence>
<evidence type="ECO:0000313" key="2">
    <source>
        <dbReference type="Proteomes" id="UP000036403"/>
    </source>
</evidence>
<name>A0A0J7K6C6_LASNI</name>
<dbReference type="PaxDb" id="67767-A0A0J7K6C6"/>